<feature type="domain" description="4-oxalocrotonate tautomerase-like" evidence="3">
    <location>
        <begin position="2"/>
        <end position="61"/>
    </location>
</feature>
<dbReference type="HOGENOM" id="CLU_148073_5_3_0"/>
<dbReference type="STRING" id="926566.Terro_0198"/>
<dbReference type="SUPFAM" id="SSF55331">
    <property type="entry name" value="Tautomerase/MIF"/>
    <property type="match status" value="1"/>
</dbReference>
<dbReference type="InterPro" id="IPR004370">
    <property type="entry name" value="4-OT-like_dom"/>
</dbReference>
<evidence type="ECO:0000256" key="2">
    <source>
        <dbReference type="ARBA" id="ARBA00023235"/>
    </source>
</evidence>
<dbReference type="PANTHER" id="PTHR35530:SF1">
    <property type="entry name" value="2-HYDROXYMUCONATE TAUTOMERASE"/>
    <property type="match status" value="1"/>
</dbReference>
<evidence type="ECO:0000259" key="3">
    <source>
        <dbReference type="Pfam" id="PF01361"/>
    </source>
</evidence>
<proteinExistence type="inferred from homology"/>
<dbReference type="eggNOG" id="COG1942">
    <property type="taxonomic scope" value="Bacteria"/>
</dbReference>
<dbReference type="Gene3D" id="3.30.429.10">
    <property type="entry name" value="Macrophage Migration Inhibitory Factor"/>
    <property type="match status" value="1"/>
</dbReference>
<evidence type="ECO:0000313" key="5">
    <source>
        <dbReference type="Proteomes" id="UP000006056"/>
    </source>
</evidence>
<organism evidence="4 5">
    <name type="scientific">Terriglobus roseus (strain DSM 18391 / NRRL B-41598 / KBS 63)</name>
    <dbReference type="NCBI Taxonomy" id="926566"/>
    <lineage>
        <taxon>Bacteria</taxon>
        <taxon>Pseudomonadati</taxon>
        <taxon>Acidobacteriota</taxon>
        <taxon>Terriglobia</taxon>
        <taxon>Terriglobales</taxon>
        <taxon>Acidobacteriaceae</taxon>
        <taxon>Terriglobus</taxon>
    </lineage>
</organism>
<protein>
    <submittedName>
        <fullName evidence="4">Uncharacterized protein, 4-oxalocrotonate tautomerase</fullName>
    </submittedName>
</protein>
<dbReference type="KEGG" id="trs:Terro_0198"/>
<reference evidence="4 5" key="1">
    <citation type="submission" date="2012-06" db="EMBL/GenBank/DDBJ databases">
        <title>Complete genome of Terriglobus roseus DSM 18391.</title>
        <authorList>
            <consortium name="US DOE Joint Genome Institute (JGI-PGF)"/>
            <person name="Lucas S."/>
            <person name="Copeland A."/>
            <person name="Lapidus A."/>
            <person name="Glavina del Rio T."/>
            <person name="Dalin E."/>
            <person name="Tice H."/>
            <person name="Bruce D."/>
            <person name="Goodwin L."/>
            <person name="Pitluck S."/>
            <person name="Peters L."/>
            <person name="Mikhailova N."/>
            <person name="Munk A.C.C."/>
            <person name="Kyrpides N."/>
            <person name="Mavromatis K."/>
            <person name="Ivanova N."/>
            <person name="Brettin T."/>
            <person name="Detter J.C."/>
            <person name="Han C."/>
            <person name="Larimer F."/>
            <person name="Land M."/>
            <person name="Hauser L."/>
            <person name="Markowitz V."/>
            <person name="Cheng J.-F."/>
            <person name="Hugenholtz P."/>
            <person name="Woyke T."/>
            <person name="Wu D."/>
            <person name="Brambilla E."/>
            <person name="Klenk H.-P."/>
            <person name="Eisen J.A."/>
        </authorList>
    </citation>
    <scope>NUCLEOTIDE SEQUENCE [LARGE SCALE GENOMIC DNA]</scope>
    <source>
        <strain evidence="5">DSM 18391 / NRRL B-41598 / KBS 63</strain>
    </source>
</reference>
<dbReference type="InterPro" id="IPR014347">
    <property type="entry name" value="Tautomerase/MIF_sf"/>
</dbReference>
<comment type="similarity">
    <text evidence="1">Belongs to the 4-oxalocrotonate tautomerase family.</text>
</comment>
<dbReference type="EMBL" id="CP003379">
    <property type="protein sequence ID" value="AFL86549.1"/>
    <property type="molecule type" value="Genomic_DNA"/>
</dbReference>
<dbReference type="Pfam" id="PF01361">
    <property type="entry name" value="Tautomerase"/>
    <property type="match status" value="1"/>
</dbReference>
<dbReference type="GO" id="GO:0016853">
    <property type="term" value="F:isomerase activity"/>
    <property type="evidence" value="ECO:0007669"/>
    <property type="project" value="UniProtKB-KW"/>
</dbReference>
<dbReference type="AlphaFoldDB" id="I3ZBD1"/>
<dbReference type="OrthoDB" id="9799841at2"/>
<evidence type="ECO:0000256" key="1">
    <source>
        <dbReference type="ARBA" id="ARBA00006723"/>
    </source>
</evidence>
<dbReference type="PANTHER" id="PTHR35530">
    <property type="entry name" value="TAUTOMERASE-RELATED"/>
    <property type="match status" value="1"/>
</dbReference>
<accession>I3ZBD1</accession>
<evidence type="ECO:0000313" key="4">
    <source>
        <dbReference type="EMBL" id="AFL86549.1"/>
    </source>
</evidence>
<keyword evidence="2" id="KW-0413">Isomerase</keyword>
<gene>
    <name evidence="4" type="ordered locus">Terro_0198</name>
</gene>
<name>I3ZBD1_TERRK</name>
<sequence>MPVIHVHMLGGASHEQKAQIAKEFTDTLVRVLGSNPQMTHIILDEQNPENWANAGELISDRRAKQKA</sequence>
<dbReference type="RefSeq" id="WP_014784118.1">
    <property type="nucleotide sequence ID" value="NC_018014.1"/>
</dbReference>
<keyword evidence="5" id="KW-1185">Reference proteome</keyword>
<dbReference type="Proteomes" id="UP000006056">
    <property type="component" value="Chromosome"/>
</dbReference>